<dbReference type="AlphaFoldDB" id="A0A3R5Y3L4"/>
<evidence type="ECO:0000256" key="2">
    <source>
        <dbReference type="ARBA" id="ARBA00023015"/>
    </source>
</evidence>
<keyword evidence="3" id="KW-0731">Sigma factor</keyword>
<dbReference type="GO" id="GO:0006352">
    <property type="term" value="P:DNA-templated transcription initiation"/>
    <property type="evidence" value="ECO:0007669"/>
    <property type="project" value="InterPro"/>
</dbReference>
<proteinExistence type="inferred from homology"/>
<dbReference type="GO" id="GO:0016987">
    <property type="term" value="F:sigma factor activity"/>
    <property type="evidence" value="ECO:0007669"/>
    <property type="project" value="UniProtKB-KW"/>
</dbReference>
<evidence type="ECO:0000256" key="3">
    <source>
        <dbReference type="ARBA" id="ARBA00023082"/>
    </source>
</evidence>
<feature type="domain" description="RNA polymerase sigma factor 70 region 4 type 2" evidence="6">
    <location>
        <begin position="123"/>
        <end position="171"/>
    </location>
</feature>
<dbReference type="Pfam" id="PF04542">
    <property type="entry name" value="Sigma70_r2"/>
    <property type="match status" value="1"/>
</dbReference>
<evidence type="ECO:0000256" key="1">
    <source>
        <dbReference type="ARBA" id="ARBA00010641"/>
    </source>
</evidence>
<dbReference type="Gene3D" id="1.10.10.10">
    <property type="entry name" value="Winged helix-like DNA-binding domain superfamily/Winged helix DNA-binding domain"/>
    <property type="match status" value="1"/>
</dbReference>
<evidence type="ECO:0000313" key="8">
    <source>
        <dbReference type="Proteomes" id="UP000287701"/>
    </source>
</evidence>
<evidence type="ECO:0000256" key="4">
    <source>
        <dbReference type="ARBA" id="ARBA00023163"/>
    </source>
</evidence>
<dbReference type="SUPFAM" id="SSF88659">
    <property type="entry name" value="Sigma3 and sigma4 domains of RNA polymerase sigma factors"/>
    <property type="match status" value="1"/>
</dbReference>
<reference evidence="7 8" key="1">
    <citation type="submission" date="2019-01" db="EMBL/GenBank/DDBJ databases">
        <title>Whole Genome of Ornithobacterium rhinotracheale FARPER-174b.</title>
        <authorList>
            <person name="Tataje-Lavanda L.A."/>
            <person name="Montalvan A."/>
            <person name="Montesinos R."/>
            <person name="Zimic M."/>
            <person name="Fernandez-Sanchez M."/>
            <person name="Fernandez-Diaz M."/>
        </authorList>
    </citation>
    <scope>NUCLEOTIDE SEQUENCE [LARGE SCALE GENOMIC DNA]</scope>
    <source>
        <strain evidence="7 8">FARPER-174b</strain>
    </source>
</reference>
<dbReference type="RefSeq" id="WP_128501351.1">
    <property type="nucleotide sequence ID" value="NZ_CP035107.1"/>
</dbReference>
<dbReference type="EMBL" id="CP035107">
    <property type="protein sequence ID" value="QAR30886.1"/>
    <property type="molecule type" value="Genomic_DNA"/>
</dbReference>
<organism evidence="7 8">
    <name type="scientific">Ornithobacterium rhinotracheale</name>
    <dbReference type="NCBI Taxonomy" id="28251"/>
    <lineage>
        <taxon>Bacteria</taxon>
        <taxon>Pseudomonadati</taxon>
        <taxon>Bacteroidota</taxon>
        <taxon>Flavobacteriia</taxon>
        <taxon>Flavobacteriales</taxon>
        <taxon>Weeksellaceae</taxon>
        <taxon>Ornithobacterium</taxon>
    </lineage>
</organism>
<dbReference type="InterPro" id="IPR007627">
    <property type="entry name" value="RNA_pol_sigma70_r2"/>
</dbReference>
<gene>
    <name evidence="7" type="ORF">EQP59_05845</name>
</gene>
<dbReference type="InterPro" id="IPR013325">
    <property type="entry name" value="RNA_pol_sigma_r2"/>
</dbReference>
<dbReference type="Gene3D" id="1.10.1740.10">
    <property type="match status" value="1"/>
</dbReference>
<dbReference type="InterPro" id="IPR036388">
    <property type="entry name" value="WH-like_DNA-bd_sf"/>
</dbReference>
<feature type="domain" description="RNA polymerase sigma-70 region 2" evidence="5">
    <location>
        <begin position="28"/>
        <end position="95"/>
    </location>
</feature>
<dbReference type="Proteomes" id="UP000287701">
    <property type="component" value="Chromosome"/>
</dbReference>
<comment type="similarity">
    <text evidence="1">Belongs to the sigma-70 factor family. ECF subfamily.</text>
</comment>
<dbReference type="PANTHER" id="PTHR43133">
    <property type="entry name" value="RNA POLYMERASE ECF-TYPE SIGMA FACTO"/>
    <property type="match status" value="1"/>
</dbReference>
<dbReference type="InterPro" id="IPR014284">
    <property type="entry name" value="RNA_pol_sigma-70_dom"/>
</dbReference>
<dbReference type="SUPFAM" id="SSF88946">
    <property type="entry name" value="Sigma2 domain of RNA polymerase sigma factors"/>
    <property type="match status" value="1"/>
</dbReference>
<sequence>MRKIIPMQNTNTLIRAVQQNNRRAQRELYERFAPRLLSVCHWYIKDFEFAQDAMSRAFLKIFNSIAEFKGTEEKALYSWMRKIAVNECLDFLRSKMAKNSFNYLEDMHEQIAMPDLSQLTEKELENILNILPTGCRIVFVLYVLEDMKHHEIAEKLGISVGTSKSQLAYAKNILKTNLSKETLYAQ</sequence>
<evidence type="ECO:0000259" key="5">
    <source>
        <dbReference type="Pfam" id="PF04542"/>
    </source>
</evidence>
<dbReference type="InterPro" id="IPR013324">
    <property type="entry name" value="RNA_pol_sigma_r3/r4-like"/>
</dbReference>
<accession>A0A3R5Y3L4</accession>
<name>A0A3R5Y3L4_ORNRH</name>
<dbReference type="OrthoDB" id="1056775at2"/>
<dbReference type="GO" id="GO:0003677">
    <property type="term" value="F:DNA binding"/>
    <property type="evidence" value="ECO:0007669"/>
    <property type="project" value="InterPro"/>
</dbReference>
<dbReference type="Pfam" id="PF08281">
    <property type="entry name" value="Sigma70_r4_2"/>
    <property type="match status" value="1"/>
</dbReference>
<dbReference type="PANTHER" id="PTHR43133:SF46">
    <property type="entry name" value="RNA POLYMERASE SIGMA-70 FACTOR ECF SUBFAMILY"/>
    <property type="match status" value="1"/>
</dbReference>
<keyword evidence="2" id="KW-0805">Transcription regulation</keyword>
<dbReference type="InterPro" id="IPR013249">
    <property type="entry name" value="RNA_pol_sigma70_r4_t2"/>
</dbReference>
<dbReference type="NCBIfam" id="TIGR02937">
    <property type="entry name" value="sigma70-ECF"/>
    <property type="match status" value="1"/>
</dbReference>
<protein>
    <submittedName>
        <fullName evidence="7">Sigma-70 family RNA polymerase sigma factor</fullName>
    </submittedName>
</protein>
<evidence type="ECO:0000313" key="7">
    <source>
        <dbReference type="EMBL" id="QAR30886.1"/>
    </source>
</evidence>
<keyword evidence="4" id="KW-0804">Transcription</keyword>
<dbReference type="InterPro" id="IPR039425">
    <property type="entry name" value="RNA_pol_sigma-70-like"/>
</dbReference>
<evidence type="ECO:0000259" key="6">
    <source>
        <dbReference type="Pfam" id="PF08281"/>
    </source>
</evidence>